<evidence type="ECO:0000313" key="3">
    <source>
        <dbReference type="EMBL" id="KAA1425222.1"/>
    </source>
</evidence>
<comment type="catalytic activity">
    <reaction evidence="2">
        <text>oxidized coenzyme F420-(gamma-L-Glu)(n) + a quinol + H(+) = reduced coenzyme F420-(gamma-L-Glu)(n) + a quinone</text>
        <dbReference type="Rhea" id="RHEA:39663"/>
        <dbReference type="Rhea" id="RHEA-COMP:12939"/>
        <dbReference type="Rhea" id="RHEA-COMP:14378"/>
        <dbReference type="ChEBI" id="CHEBI:15378"/>
        <dbReference type="ChEBI" id="CHEBI:24646"/>
        <dbReference type="ChEBI" id="CHEBI:132124"/>
        <dbReference type="ChEBI" id="CHEBI:133980"/>
        <dbReference type="ChEBI" id="CHEBI:139511"/>
    </reaction>
</comment>
<dbReference type="Gene3D" id="2.30.110.10">
    <property type="entry name" value="Electron Transport, Fmn-binding Protein, Chain A"/>
    <property type="match status" value="1"/>
</dbReference>
<dbReference type="PANTHER" id="PTHR39428:SF3">
    <property type="entry name" value="DEAZAFLAVIN-DEPENDENT NITROREDUCTASE"/>
    <property type="match status" value="1"/>
</dbReference>
<organism evidence="3 4">
    <name type="scientific">Mumia zhuanghuii</name>
    <dbReference type="NCBI Taxonomy" id="2585211"/>
    <lineage>
        <taxon>Bacteria</taxon>
        <taxon>Bacillati</taxon>
        <taxon>Actinomycetota</taxon>
        <taxon>Actinomycetes</taxon>
        <taxon>Propionibacteriales</taxon>
        <taxon>Nocardioidaceae</taxon>
        <taxon>Mumia</taxon>
    </lineage>
</organism>
<sequence length="145" mass="16303">MPVTGEYEPSPSARVRKHVEEMEATGEPANTPLGLPIVVMTFQSRHPGKVHKTAVMKVEHDGAYALVASKGGAPQHPSWYHALIRHPEIDLQDGTEKHALRIREIHGEERAQWWDRAVDAYPPYAEYQTKTDREIPVLLGEPIQA</sequence>
<dbReference type="InterPro" id="IPR004378">
    <property type="entry name" value="F420H2_quin_Rdtase"/>
</dbReference>
<comment type="caution">
    <text evidence="3">The sequence shown here is derived from an EMBL/GenBank/DDBJ whole genome shotgun (WGS) entry which is preliminary data.</text>
</comment>
<dbReference type="GO" id="GO:0070967">
    <property type="term" value="F:coenzyme F420 binding"/>
    <property type="evidence" value="ECO:0007669"/>
    <property type="project" value="TreeGrafter"/>
</dbReference>
<accession>A0A5Q6S4A5</accession>
<proteinExistence type="inferred from homology"/>
<dbReference type="Pfam" id="PF04075">
    <property type="entry name" value="F420H2_quin_red"/>
    <property type="match status" value="1"/>
</dbReference>
<dbReference type="RefSeq" id="WP_149768396.1">
    <property type="nucleotide sequence ID" value="NZ_VDFQ02000001.1"/>
</dbReference>
<dbReference type="PANTHER" id="PTHR39428">
    <property type="entry name" value="F420H(2)-DEPENDENT QUINONE REDUCTASE RV1261C"/>
    <property type="match status" value="1"/>
</dbReference>
<comment type="similarity">
    <text evidence="1">Belongs to the F420H(2)-dependent quinone reductase family.</text>
</comment>
<dbReference type="GO" id="GO:0016491">
    <property type="term" value="F:oxidoreductase activity"/>
    <property type="evidence" value="ECO:0007669"/>
    <property type="project" value="InterPro"/>
</dbReference>
<evidence type="ECO:0000256" key="2">
    <source>
        <dbReference type="ARBA" id="ARBA00049106"/>
    </source>
</evidence>
<gene>
    <name evidence="3" type="ORF">FE697_004955</name>
</gene>
<reference evidence="3 4" key="1">
    <citation type="submission" date="2019-09" db="EMBL/GenBank/DDBJ databases">
        <title>Mumia zhuanghuii sp. nov. isolated from the intestinal contents of plateau pika (Ochotona curzoniae) in the Qinghai-Tibet plateau of China.</title>
        <authorList>
            <person name="Tian Z."/>
        </authorList>
    </citation>
    <scope>NUCLEOTIDE SEQUENCE [LARGE SCALE GENOMIC DNA]</scope>
    <source>
        <strain evidence="4">350</strain>
    </source>
</reference>
<dbReference type="InterPro" id="IPR012349">
    <property type="entry name" value="Split_barrel_FMN-bd"/>
</dbReference>
<dbReference type="NCBIfam" id="TIGR00026">
    <property type="entry name" value="hi_GC_TIGR00026"/>
    <property type="match status" value="1"/>
</dbReference>
<evidence type="ECO:0000313" key="4">
    <source>
        <dbReference type="Proteomes" id="UP000307768"/>
    </source>
</evidence>
<dbReference type="GO" id="GO:0005886">
    <property type="term" value="C:plasma membrane"/>
    <property type="evidence" value="ECO:0007669"/>
    <property type="project" value="TreeGrafter"/>
</dbReference>
<evidence type="ECO:0000256" key="1">
    <source>
        <dbReference type="ARBA" id="ARBA00008710"/>
    </source>
</evidence>
<dbReference type="OrthoDB" id="8225825at2"/>
<dbReference type="AlphaFoldDB" id="A0A5Q6S4A5"/>
<protein>
    <submittedName>
        <fullName evidence="3">Nitroreductase family deazaflavin-dependent oxidoreductase</fullName>
    </submittedName>
</protein>
<dbReference type="EMBL" id="VDFQ02000001">
    <property type="protein sequence ID" value="KAA1425222.1"/>
    <property type="molecule type" value="Genomic_DNA"/>
</dbReference>
<dbReference type="Proteomes" id="UP000307768">
    <property type="component" value="Unassembled WGS sequence"/>
</dbReference>
<name>A0A5Q6S4A5_9ACTN</name>